<dbReference type="Proteomes" id="UP000294902">
    <property type="component" value="Unassembled WGS sequence"/>
</dbReference>
<dbReference type="PROSITE" id="PS51063">
    <property type="entry name" value="HTH_CRP_2"/>
    <property type="match status" value="1"/>
</dbReference>
<dbReference type="SUPFAM" id="SSF51206">
    <property type="entry name" value="cAMP-binding domain-like"/>
    <property type="match status" value="1"/>
</dbReference>
<dbReference type="SUPFAM" id="SSF46785">
    <property type="entry name" value="Winged helix' DNA-binding domain"/>
    <property type="match status" value="1"/>
</dbReference>
<dbReference type="PANTHER" id="PTHR24567">
    <property type="entry name" value="CRP FAMILY TRANSCRIPTIONAL REGULATORY PROTEIN"/>
    <property type="match status" value="1"/>
</dbReference>
<keyword evidence="3" id="KW-0804">Transcription</keyword>
<feature type="domain" description="HTH crp-type" evidence="5">
    <location>
        <begin position="155"/>
        <end position="229"/>
    </location>
</feature>
<dbReference type="InterPro" id="IPR018335">
    <property type="entry name" value="Tscrpt_reg_HTH_Crp-type_CS"/>
</dbReference>
<name>A0A4R3MGB5_9FIRM</name>
<dbReference type="InterPro" id="IPR012318">
    <property type="entry name" value="HTH_CRP"/>
</dbReference>
<dbReference type="GO" id="GO:0003677">
    <property type="term" value="F:DNA binding"/>
    <property type="evidence" value="ECO:0007669"/>
    <property type="project" value="UniProtKB-KW"/>
</dbReference>
<feature type="domain" description="Cyclic nucleotide-binding" evidence="4">
    <location>
        <begin position="21"/>
        <end position="141"/>
    </location>
</feature>
<keyword evidence="7" id="KW-1185">Reference proteome</keyword>
<evidence type="ECO:0000313" key="7">
    <source>
        <dbReference type="Proteomes" id="UP000294902"/>
    </source>
</evidence>
<dbReference type="GO" id="GO:0003700">
    <property type="term" value="F:DNA-binding transcription factor activity"/>
    <property type="evidence" value="ECO:0007669"/>
    <property type="project" value="InterPro"/>
</dbReference>
<dbReference type="PROSITE" id="PS00042">
    <property type="entry name" value="HTH_CRP_1"/>
    <property type="match status" value="1"/>
</dbReference>
<evidence type="ECO:0000256" key="3">
    <source>
        <dbReference type="ARBA" id="ARBA00023163"/>
    </source>
</evidence>
<dbReference type="EMBL" id="SMAL01000014">
    <property type="protein sequence ID" value="TCT12123.1"/>
    <property type="molecule type" value="Genomic_DNA"/>
</dbReference>
<reference evidence="6 7" key="1">
    <citation type="submission" date="2019-03" db="EMBL/GenBank/DDBJ databases">
        <title>Genomic Encyclopedia of Type Strains, Phase IV (KMG-IV): sequencing the most valuable type-strain genomes for metagenomic binning, comparative biology and taxonomic classification.</title>
        <authorList>
            <person name="Goeker M."/>
        </authorList>
    </citation>
    <scope>NUCLEOTIDE SEQUENCE [LARGE SCALE GENOMIC DNA]</scope>
    <source>
        <strain evidence="6 7">DSM 24629</strain>
    </source>
</reference>
<evidence type="ECO:0000256" key="1">
    <source>
        <dbReference type="ARBA" id="ARBA00023015"/>
    </source>
</evidence>
<keyword evidence="1" id="KW-0805">Transcription regulation</keyword>
<dbReference type="PRINTS" id="PR00034">
    <property type="entry name" value="HTHCRP"/>
</dbReference>
<dbReference type="SMART" id="SM00419">
    <property type="entry name" value="HTH_CRP"/>
    <property type="match status" value="1"/>
</dbReference>
<dbReference type="PANTHER" id="PTHR24567:SF28">
    <property type="entry name" value="LISTERIOLYSIN REGULATORY PROTEIN"/>
    <property type="match status" value="1"/>
</dbReference>
<dbReference type="Pfam" id="PF13545">
    <property type="entry name" value="HTH_Crp_2"/>
    <property type="match status" value="1"/>
</dbReference>
<dbReference type="InterPro" id="IPR014710">
    <property type="entry name" value="RmlC-like_jellyroll"/>
</dbReference>
<dbReference type="GO" id="GO:0005829">
    <property type="term" value="C:cytosol"/>
    <property type="evidence" value="ECO:0007669"/>
    <property type="project" value="TreeGrafter"/>
</dbReference>
<evidence type="ECO:0000256" key="2">
    <source>
        <dbReference type="ARBA" id="ARBA00023125"/>
    </source>
</evidence>
<organism evidence="6 7">
    <name type="scientific">Natranaerovirga pectinivora</name>
    <dbReference type="NCBI Taxonomy" id="682400"/>
    <lineage>
        <taxon>Bacteria</taxon>
        <taxon>Bacillati</taxon>
        <taxon>Bacillota</taxon>
        <taxon>Clostridia</taxon>
        <taxon>Lachnospirales</taxon>
        <taxon>Natranaerovirgaceae</taxon>
        <taxon>Natranaerovirga</taxon>
    </lineage>
</organism>
<dbReference type="Pfam" id="PF00027">
    <property type="entry name" value="cNMP_binding"/>
    <property type="match status" value="1"/>
</dbReference>
<dbReference type="InterPro" id="IPR036388">
    <property type="entry name" value="WH-like_DNA-bd_sf"/>
</dbReference>
<dbReference type="InterPro" id="IPR000595">
    <property type="entry name" value="cNMP-bd_dom"/>
</dbReference>
<gene>
    <name evidence="6" type="ORF">EDC18_11422</name>
</gene>
<dbReference type="Gene3D" id="2.60.120.10">
    <property type="entry name" value="Jelly Rolls"/>
    <property type="match status" value="1"/>
</dbReference>
<sequence>MLNTCNCSACNDKYCAKKVSLFSNLDTNQILKVVNKIDHKSYKKGEILFSEGDIADRFFIVNKGSLKVYNYTKDGKEQILYILSESDFLGDLNLFKEGVFDYYAMALEDTALCTLNKQDFNHILLENPEINLKILDYAYERITTLEKLIQTLNTKDINTRLANLLINISKNFGIKKGKEIEITLPLSREDMASYLGLTRETVSRHLSDLQNQNIIKMIGNKKMVVLDMNELNNL</sequence>
<dbReference type="AlphaFoldDB" id="A0A4R3MGB5"/>
<proteinExistence type="predicted"/>
<dbReference type="InterPro" id="IPR018490">
    <property type="entry name" value="cNMP-bd_dom_sf"/>
</dbReference>
<dbReference type="SMART" id="SM00100">
    <property type="entry name" value="cNMP"/>
    <property type="match status" value="1"/>
</dbReference>
<dbReference type="InterPro" id="IPR050397">
    <property type="entry name" value="Env_Response_Regulators"/>
</dbReference>
<dbReference type="Gene3D" id="1.10.10.10">
    <property type="entry name" value="Winged helix-like DNA-binding domain superfamily/Winged helix DNA-binding domain"/>
    <property type="match status" value="1"/>
</dbReference>
<protein>
    <submittedName>
        <fullName evidence="6">Crp/Fnr family transcriptional regulator</fullName>
    </submittedName>
</protein>
<dbReference type="InterPro" id="IPR036390">
    <property type="entry name" value="WH_DNA-bd_sf"/>
</dbReference>
<accession>A0A4R3MGB5</accession>
<evidence type="ECO:0000259" key="5">
    <source>
        <dbReference type="PROSITE" id="PS51063"/>
    </source>
</evidence>
<dbReference type="RefSeq" id="WP_132254029.1">
    <property type="nucleotide sequence ID" value="NZ_SMAL01000014.1"/>
</dbReference>
<comment type="caution">
    <text evidence="6">The sequence shown here is derived from an EMBL/GenBank/DDBJ whole genome shotgun (WGS) entry which is preliminary data.</text>
</comment>
<dbReference type="PROSITE" id="PS50042">
    <property type="entry name" value="CNMP_BINDING_3"/>
    <property type="match status" value="1"/>
</dbReference>
<keyword evidence="2" id="KW-0238">DNA-binding</keyword>
<evidence type="ECO:0000259" key="4">
    <source>
        <dbReference type="PROSITE" id="PS50042"/>
    </source>
</evidence>
<dbReference type="CDD" id="cd00038">
    <property type="entry name" value="CAP_ED"/>
    <property type="match status" value="1"/>
</dbReference>
<dbReference type="CDD" id="cd00092">
    <property type="entry name" value="HTH_CRP"/>
    <property type="match status" value="1"/>
</dbReference>
<dbReference type="OrthoDB" id="9798104at2"/>
<evidence type="ECO:0000313" key="6">
    <source>
        <dbReference type="EMBL" id="TCT12123.1"/>
    </source>
</evidence>